<dbReference type="PANTHER" id="PTHR35186">
    <property type="entry name" value="ANK_REP_REGION DOMAIN-CONTAINING PROTEIN"/>
    <property type="match status" value="1"/>
</dbReference>
<evidence type="ECO:0000259" key="3">
    <source>
        <dbReference type="Pfam" id="PF24476"/>
    </source>
</evidence>
<evidence type="ECO:0000313" key="4">
    <source>
        <dbReference type="EMBL" id="PGG95724.1"/>
    </source>
</evidence>
<dbReference type="Proteomes" id="UP000224080">
    <property type="component" value="Unassembled WGS sequence"/>
</dbReference>
<protein>
    <recommendedName>
        <fullName evidence="3">DUF7580 domain-containing protein</fullName>
    </recommendedName>
</protein>
<keyword evidence="2" id="KW-0732">Signal</keyword>
<organism evidence="4 5">
    <name type="scientific">Blastomyces parvus</name>
    <dbReference type="NCBI Taxonomy" id="2060905"/>
    <lineage>
        <taxon>Eukaryota</taxon>
        <taxon>Fungi</taxon>
        <taxon>Dikarya</taxon>
        <taxon>Ascomycota</taxon>
        <taxon>Pezizomycotina</taxon>
        <taxon>Eurotiomycetes</taxon>
        <taxon>Eurotiomycetidae</taxon>
        <taxon>Onygenales</taxon>
        <taxon>Ajellomycetaceae</taxon>
        <taxon>Blastomyces</taxon>
    </lineage>
</organism>
<feature type="chain" id="PRO_5012902821" description="DUF7580 domain-containing protein" evidence="2">
    <location>
        <begin position="21"/>
        <end position="587"/>
    </location>
</feature>
<feature type="signal peptide" evidence="2">
    <location>
        <begin position="1"/>
        <end position="20"/>
    </location>
</feature>
<comment type="caution">
    <text evidence="4">The sequence shown here is derived from an EMBL/GenBank/DDBJ whole genome shotgun (WGS) entry which is preliminary data.</text>
</comment>
<dbReference type="OrthoDB" id="3565018at2759"/>
<dbReference type="PANTHER" id="PTHR35186:SF4">
    <property type="entry name" value="PRION-INHIBITION AND PROPAGATION HELO DOMAIN-CONTAINING PROTEIN"/>
    <property type="match status" value="1"/>
</dbReference>
<proteinExistence type="predicted"/>
<gene>
    <name evidence="4" type="ORF">GX51_08147</name>
</gene>
<dbReference type="STRING" id="2060905.A0A2B7WGN0"/>
<dbReference type="EMBL" id="PDNC01000210">
    <property type="protein sequence ID" value="PGG95724.1"/>
    <property type="molecule type" value="Genomic_DNA"/>
</dbReference>
<feature type="domain" description="DUF7580" evidence="3">
    <location>
        <begin position="226"/>
        <end position="560"/>
    </location>
</feature>
<evidence type="ECO:0000256" key="2">
    <source>
        <dbReference type="SAM" id="SignalP"/>
    </source>
</evidence>
<reference evidence="4 5" key="1">
    <citation type="submission" date="2017-10" db="EMBL/GenBank/DDBJ databases">
        <title>Comparative genomics in systemic dimorphic fungi from Ajellomycetaceae.</title>
        <authorList>
            <person name="Munoz J.F."/>
            <person name="Mcewen J.G."/>
            <person name="Clay O.K."/>
            <person name="Cuomo C.A."/>
        </authorList>
    </citation>
    <scope>NUCLEOTIDE SEQUENCE [LARGE SCALE GENOMIC DNA]</scope>
    <source>
        <strain evidence="4 5">UAMH130</strain>
    </source>
</reference>
<accession>A0A2B7WGN0</accession>
<dbReference type="InterPro" id="IPR056002">
    <property type="entry name" value="DUF7580"/>
</dbReference>
<dbReference type="Pfam" id="PF24476">
    <property type="entry name" value="DUF7580"/>
    <property type="match status" value="1"/>
</dbReference>
<evidence type="ECO:0000313" key="5">
    <source>
        <dbReference type="Proteomes" id="UP000224080"/>
    </source>
</evidence>
<feature type="region of interest" description="Disordered" evidence="1">
    <location>
        <begin position="136"/>
        <end position="155"/>
    </location>
</feature>
<evidence type="ECO:0000256" key="1">
    <source>
        <dbReference type="SAM" id="MobiDB-lite"/>
    </source>
</evidence>
<keyword evidence="5" id="KW-1185">Reference proteome</keyword>
<name>A0A2B7WGN0_9EURO</name>
<dbReference type="AlphaFoldDB" id="A0A2B7WGN0"/>
<sequence>MSGIEIAGVLLATFPLIISGLEHWRDVAKVGGYLWRVREGYKKCLRDVQLYEIVYKRNLQELLMPMVADEEEVKHLIEHPGSQEWRSPDMQNHLEGRLQESYSLYMEIISEMNRTAQELSRELSFDKTALQDKLSLPVATQQRRPGTPQPPAKPSRIASVKLKLEYEAFRAKFSLRASVRDELFNRMNECNQRLEKLLSTSDKISILQNASRLPTKQHSTLEAVLKKARKKSDLLFKALNMAWGCSCQAYHLANLRLKHHTLREICFEVILTFVAPPTQDCSLWSWRELQCGPGVGCSPPQQKLVKSSNGPQPTSCVVNITTSLSPTPTSRKKKVAFTASTPIVPKIEVQTVADPRVKLCKLLEDQDCGKCMGIIGHDDETYHLHPIRRWKRPNDDDCPLTLDCILSSDFERPLSRRQLYSMALLLASSVAQLQFTPWLRTGLTKKDVLFLPCDEENDCIIPFGEPFIQQDFSLDLPSPVDAETNDCNFYSLGILLLELCFGRRLEDHPLRRKHPVGDEQSRQTFDLMAALKWSSSVQGEAGDDYASAVKWCFMEGSSVNQSWRGEIVKYVIRPLELCQGHFKAAAV</sequence>